<dbReference type="EMBL" id="CP127523">
    <property type="protein sequence ID" value="XRI70146.1"/>
    <property type="molecule type" value="Genomic_DNA"/>
</dbReference>
<protein>
    <submittedName>
        <fullName evidence="1">Uncharacterized protein</fullName>
    </submittedName>
</protein>
<sequence length="65" mass="7246">MKPAKFDTQPSPHFLMESATVDYTHADIRKLASALSSDDPTATARHCFEWYAITSNTAWISTGKK</sequence>
<accession>A0ACD5H9I3</accession>
<dbReference type="Proteomes" id="UP000470022">
    <property type="component" value="Chromosome"/>
</dbReference>
<proteinExistence type="predicted"/>
<name>A0ACD5H9I3_9PROT</name>
<evidence type="ECO:0000313" key="2">
    <source>
        <dbReference type="Proteomes" id="UP000470022"/>
    </source>
</evidence>
<reference evidence="1" key="1">
    <citation type="submission" date="2023-06" db="EMBL/GenBank/DDBJ databases">
        <title>Complete and circular genome of Acidithiobacillus ferrianus DSM 107098.</title>
        <authorList>
            <person name="Norris P.R."/>
            <person name="Falagan C."/>
            <person name="Moya-Beltran A."/>
            <person name="Castro M."/>
            <person name="Quatrini R."/>
            <person name="Johnson D.B."/>
        </authorList>
    </citation>
    <scope>NUCLEOTIDE SEQUENCE</scope>
    <source>
        <strain evidence="1">MG</strain>
    </source>
</reference>
<evidence type="ECO:0000313" key="1">
    <source>
        <dbReference type="EMBL" id="XRI70146.1"/>
    </source>
</evidence>
<organism evidence="1 2">
    <name type="scientific">Acidithiobacillus ferrianus</name>
    <dbReference type="NCBI Taxonomy" id="2678518"/>
    <lineage>
        <taxon>Bacteria</taxon>
        <taxon>Pseudomonadati</taxon>
        <taxon>Pseudomonadota</taxon>
        <taxon>Acidithiobacillia</taxon>
        <taxon>Acidithiobacillales</taxon>
        <taxon>Acidithiobacillaceae</taxon>
        <taxon>Acidithiobacillus</taxon>
    </lineage>
</organism>
<keyword evidence="2" id="KW-1185">Reference proteome</keyword>
<gene>
    <name evidence="1" type="ORF">GL267_005505</name>
</gene>